<dbReference type="InterPro" id="IPR003615">
    <property type="entry name" value="HNH_nuc"/>
</dbReference>
<dbReference type="EMBL" id="APML01000005">
    <property type="protein sequence ID" value="ENH98191.1"/>
    <property type="molecule type" value="Genomic_DNA"/>
</dbReference>
<evidence type="ECO:0000313" key="2">
    <source>
        <dbReference type="EMBL" id="ENH98191.1"/>
    </source>
</evidence>
<evidence type="ECO:0000259" key="1">
    <source>
        <dbReference type="Pfam" id="PF13391"/>
    </source>
</evidence>
<dbReference type="PATRIC" id="fig|1308866.3.peg.370"/>
<dbReference type="AlphaFoldDB" id="N4WYR9"/>
<keyword evidence="2" id="KW-0378">Hydrolase</keyword>
<name>N4WYR9_9BACI</name>
<dbReference type="Proteomes" id="UP000012283">
    <property type="component" value="Unassembled WGS sequence"/>
</dbReference>
<protein>
    <submittedName>
        <fullName evidence="2">HNH endonuclease</fullName>
    </submittedName>
</protein>
<proteinExistence type="predicted"/>
<reference evidence="2 3" key="1">
    <citation type="submission" date="2013-03" db="EMBL/GenBank/DDBJ databases">
        <title>Draft genome sequence of Gracibacillus halophilus YIM-C55.5, a moderately halophilic and thermophilic organism from the Xiaochaidamu salt lake.</title>
        <authorList>
            <person name="Sugumar T."/>
            <person name="Polireddy D.R."/>
            <person name="Antony A."/>
            <person name="Madhava Y.R."/>
            <person name="Sivakumar N."/>
        </authorList>
    </citation>
    <scope>NUCLEOTIDE SEQUENCE [LARGE SCALE GENOMIC DNA]</scope>
    <source>
        <strain evidence="2 3">YIM-C55.5</strain>
    </source>
</reference>
<comment type="caution">
    <text evidence="2">The sequence shown here is derived from an EMBL/GenBank/DDBJ whole genome shotgun (WGS) entry which is preliminary data.</text>
</comment>
<dbReference type="Pfam" id="PF13391">
    <property type="entry name" value="HNH_2"/>
    <property type="match status" value="1"/>
</dbReference>
<keyword evidence="3" id="KW-1185">Reference proteome</keyword>
<evidence type="ECO:0000313" key="3">
    <source>
        <dbReference type="Proteomes" id="UP000012283"/>
    </source>
</evidence>
<keyword evidence="2" id="KW-0540">Nuclease</keyword>
<accession>N4WYR9</accession>
<dbReference type="eggNOG" id="COG3440">
    <property type="taxonomic scope" value="Bacteria"/>
</dbReference>
<feature type="domain" description="HNH nuclease" evidence="1">
    <location>
        <begin position="25"/>
        <end position="81"/>
    </location>
</feature>
<dbReference type="GO" id="GO:0004519">
    <property type="term" value="F:endonuclease activity"/>
    <property type="evidence" value="ECO:0007669"/>
    <property type="project" value="UniProtKB-KW"/>
</dbReference>
<dbReference type="CDD" id="cd00085">
    <property type="entry name" value="HNHc"/>
    <property type="match status" value="1"/>
</dbReference>
<organism evidence="2 3">
    <name type="scientific">Gracilibacillus halophilus YIM-C55.5</name>
    <dbReference type="NCBI Taxonomy" id="1308866"/>
    <lineage>
        <taxon>Bacteria</taxon>
        <taxon>Bacillati</taxon>
        <taxon>Bacillota</taxon>
        <taxon>Bacilli</taxon>
        <taxon>Bacillales</taxon>
        <taxon>Bacillaceae</taxon>
        <taxon>Gracilibacillus</taxon>
    </lineage>
</organism>
<keyword evidence="2" id="KW-0255">Endonuclease</keyword>
<gene>
    <name evidence="2" type="ORF">J416_01814</name>
</gene>
<dbReference type="RefSeq" id="WP_003463453.1">
    <property type="nucleotide sequence ID" value="NZ_APML01000005.1"/>
</dbReference>
<sequence>MTNGCPSDCIHIQYGRLKVENEYICQICGTTTFLPGGNRYAEGHHLQPLGGNHHGPDILENIIILCPNHHAEFDYCSIAINPNTLYIEHVDTNDYYYNRPLAYQKNNLSMEFLEYHYFLYLNGKNI</sequence>